<dbReference type="SUPFAM" id="SSF81336">
    <property type="entry name" value="F1F0 ATP synthase subunit A"/>
    <property type="match status" value="1"/>
</dbReference>
<keyword evidence="9 11" id="KW-0472">Membrane</keyword>
<proteinExistence type="inferred from homology"/>
<keyword evidence="7 11" id="KW-1133">Transmembrane helix</keyword>
<dbReference type="PANTHER" id="PTHR11410">
    <property type="entry name" value="ATP SYNTHASE SUBUNIT A"/>
    <property type="match status" value="1"/>
</dbReference>
<organism evidence="12">
    <name type="scientific">marine metagenome</name>
    <dbReference type="NCBI Taxonomy" id="408172"/>
    <lineage>
        <taxon>unclassified sequences</taxon>
        <taxon>metagenomes</taxon>
        <taxon>ecological metagenomes</taxon>
    </lineage>
</organism>
<reference evidence="12" key="1">
    <citation type="submission" date="2018-05" db="EMBL/GenBank/DDBJ databases">
        <authorList>
            <person name="Lanie J.A."/>
            <person name="Ng W.-L."/>
            <person name="Kazmierczak K.M."/>
            <person name="Andrzejewski T.M."/>
            <person name="Davidsen T.M."/>
            <person name="Wayne K.J."/>
            <person name="Tettelin H."/>
            <person name="Glass J.I."/>
            <person name="Rusch D."/>
            <person name="Podicherti R."/>
            <person name="Tsui H.-C.T."/>
            <person name="Winkler M.E."/>
        </authorList>
    </citation>
    <scope>NUCLEOTIDE SEQUENCE</scope>
</reference>
<dbReference type="CDD" id="cd00310">
    <property type="entry name" value="ATP-synt_Fo_a_6"/>
    <property type="match status" value="1"/>
</dbReference>
<evidence type="ECO:0000256" key="8">
    <source>
        <dbReference type="ARBA" id="ARBA00023065"/>
    </source>
</evidence>
<dbReference type="EMBL" id="UINC01118122">
    <property type="protein sequence ID" value="SVC91030.1"/>
    <property type="molecule type" value="Genomic_DNA"/>
</dbReference>
<name>A0A382R1G9_9ZZZZ</name>
<dbReference type="PROSITE" id="PS00449">
    <property type="entry name" value="ATPASE_A"/>
    <property type="match status" value="1"/>
</dbReference>
<dbReference type="GO" id="GO:0045259">
    <property type="term" value="C:proton-transporting ATP synthase complex"/>
    <property type="evidence" value="ECO:0007669"/>
    <property type="project" value="UniProtKB-KW"/>
</dbReference>
<keyword evidence="3" id="KW-0813">Transport</keyword>
<dbReference type="InterPro" id="IPR023011">
    <property type="entry name" value="ATP_synth_F0_asu_AS"/>
</dbReference>
<protein>
    <recommendedName>
        <fullName evidence="13">ATP synthase subunit a</fullName>
    </recommendedName>
</protein>
<keyword evidence="4" id="KW-0138">CF(0)</keyword>
<evidence type="ECO:0000256" key="11">
    <source>
        <dbReference type="SAM" id="Phobius"/>
    </source>
</evidence>
<evidence type="ECO:0000256" key="6">
    <source>
        <dbReference type="ARBA" id="ARBA00022781"/>
    </source>
</evidence>
<evidence type="ECO:0000256" key="9">
    <source>
        <dbReference type="ARBA" id="ARBA00023136"/>
    </source>
</evidence>
<keyword evidence="5 11" id="KW-0812">Transmembrane</keyword>
<evidence type="ECO:0000256" key="1">
    <source>
        <dbReference type="ARBA" id="ARBA00004141"/>
    </source>
</evidence>
<dbReference type="PANTHER" id="PTHR11410:SF0">
    <property type="entry name" value="ATP SYNTHASE SUBUNIT A"/>
    <property type="match status" value="1"/>
</dbReference>
<comment type="subcellular location">
    <subcellularLocation>
        <location evidence="1">Membrane</location>
        <topology evidence="1">Multi-pass membrane protein</topology>
    </subcellularLocation>
</comment>
<evidence type="ECO:0000256" key="5">
    <source>
        <dbReference type="ARBA" id="ARBA00022692"/>
    </source>
</evidence>
<feature type="transmembrane region" description="Helical" evidence="11">
    <location>
        <begin position="20"/>
        <end position="39"/>
    </location>
</feature>
<dbReference type="PRINTS" id="PR00123">
    <property type="entry name" value="ATPASEA"/>
</dbReference>
<dbReference type="GO" id="GO:0046933">
    <property type="term" value="F:proton-transporting ATP synthase activity, rotational mechanism"/>
    <property type="evidence" value="ECO:0007669"/>
    <property type="project" value="TreeGrafter"/>
</dbReference>
<dbReference type="Gene3D" id="1.20.120.220">
    <property type="entry name" value="ATP synthase, F0 complex, subunit A"/>
    <property type="match status" value="1"/>
</dbReference>
<evidence type="ECO:0000256" key="7">
    <source>
        <dbReference type="ARBA" id="ARBA00022989"/>
    </source>
</evidence>
<dbReference type="InterPro" id="IPR045083">
    <property type="entry name" value="ATP_synth_F0_asu_bact/mt"/>
</dbReference>
<keyword evidence="6" id="KW-0375">Hydrogen ion transport</keyword>
<evidence type="ECO:0000313" key="12">
    <source>
        <dbReference type="EMBL" id="SVC91030.1"/>
    </source>
</evidence>
<evidence type="ECO:0000256" key="2">
    <source>
        <dbReference type="ARBA" id="ARBA00006810"/>
    </source>
</evidence>
<sequence length="108" mass="11635">RTIFFLPPGLPVLMKPPMLAILTIVEALGKFAKPFALAIRLMANMTAGHTLILLLMGAIFVLQSYLVGVGAVAVASALMILELFVAFLQAYIFALLTSVFIGLIRHAH</sequence>
<evidence type="ECO:0008006" key="13">
    <source>
        <dbReference type="Google" id="ProtNLM"/>
    </source>
</evidence>
<evidence type="ECO:0000256" key="3">
    <source>
        <dbReference type="ARBA" id="ARBA00022448"/>
    </source>
</evidence>
<keyword evidence="10" id="KW-0066">ATP synthesis</keyword>
<evidence type="ECO:0000256" key="10">
    <source>
        <dbReference type="ARBA" id="ARBA00023310"/>
    </source>
</evidence>
<gene>
    <name evidence="12" type="ORF">METZ01_LOCUS343884</name>
</gene>
<feature type="non-terminal residue" evidence="12">
    <location>
        <position position="1"/>
    </location>
</feature>
<feature type="transmembrane region" description="Helical" evidence="11">
    <location>
        <begin position="51"/>
        <end position="78"/>
    </location>
</feature>
<keyword evidence="8" id="KW-0406">Ion transport</keyword>
<feature type="transmembrane region" description="Helical" evidence="11">
    <location>
        <begin position="84"/>
        <end position="104"/>
    </location>
</feature>
<comment type="similarity">
    <text evidence="2">Belongs to the ATPase A chain family.</text>
</comment>
<dbReference type="InterPro" id="IPR000568">
    <property type="entry name" value="ATP_synth_F0_asu"/>
</dbReference>
<dbReference type="AlphaFoldDB" id="A0A382R1G9"/>
<dbReference type="InterPro" id="IPR035908">
    <property type="entry name" value="F0_ATP_A_sf"/>
</dbReference>
<dbReference type="Pfam" id="PF00119">
    <property type="entry name" value="ATP-synt_A"/>
    <property type="match status" value="1"/>
</dbReference>
<accession>A0A382R1G9</accession>
<evidence type="ECO:0000256" key="4">
    <source>
        <dbReference type="ARBA" id="ARBA00022547"/>
    </source>
</evidence>